<proteinExistence type="predicted"/>
<organism evidence="1 2">
    <name type="scientific">Vigna mungo</name>
    <name type="common">Black gram</name>
    <name type="synonym">Phaseolus mungo</name>
    <dbReference type="NCBI Taxonomy" id="3915"/>
    <lineage>
        <taxon>Eukaryota</taxon>
        <taxon>Viridiplantae</taxon>
        <taxon>Streptophyta</taxon>
        <taxon>Embryophyta</taxon>
        <taxon>Tracheophyta</taxon>
        <taxon>Spermatophyta</taxon>
        <taxon>Magnoliopsida</taxon>
        <taxon>eudicotyledons</taxon>
        <taxon>Gunneridae</taxon>
        <taxon>Pentapetalae</taxon>
        <taxon>rosids</taxon>
        <taxon>fabids</taxon>
        <taxon>Fabales</taxon>
        <taxon>Fabaceae</taxon>
        <taxon>Papilionoideae</taxon>
        <taxon>50 kb inversion clade</taxon>
        <taxon>NPAAA clade</taxon>
        <taxon>indigoferoid/millettioid clade</taxon>
        <taxon>Phaseoleae</taxon>
        <taxon>Vigna</taxon>
    </lineage>
</organism>
<accession>A0AAQ3RLC1</accession>
<gene>
    <name evidence="1" type="ORF">V8G54_025658</name>
</gene>
<sequence length="101" mass="11572">MTHLIKTPTKSVLFLQKLRKKFPRCSIRGIDFDSLDTAATCFLLLWFTATKDYSTAYDLGWIVSHINSISFHKKPAHELHLQPVLLQSGPGKNRTYTSKFC</sequence>
<protein>
    <submittedName>
        <fullName evidence="1">Uncharacterized protein</fullName>
    </submittedName>
</protein>
<evidence type="ECO:0000313" key="2">
    <source>
        <dbReference type="Proteomes" id="UP001374535"/>
    </source>
</evidence>
<dbReference type="EMBL" id="CP144693">
    <property type="protein sequence ID" value="WVY99588.1"/>
    <property type="molecule type" value="Genomic_DNA"/>
</dbReference>
<dbReference type="AlphaFoldDB" id="A0AAQ3RLC1"/>
<dbReference type="Proteomes" id="UP001374535">
    <property type="component" value="Chromosome 8"/>
</dbReference>
<keyword evidence="2" id="KW-1185">Reference proteome</keyword>
<name>A0AAQ3RLC1_VIGMU</name>
<evidence type="ECO:0000313" key="1">
    <source>
        <dbReference type="EMBL" id="WVY99588.1"/>
    </source>
</evidence>
<reference evidence="1 2" key="1">
    <citation type="journal article" date="2023" name="Life. Sci Alliance">
        <title>Evolutionary insights into 3D genome organization and epigenetic landscape of Vigna mungo.</title>
        <authorList>
            <person name="Junaid A."/>
            <person name="Singh B."/>
            <person name="Bhatia S."/>
        </authorList>
    </citation>
    <scope>NUCLEOTIDE SEQUENCE [LARGE SCALE GENOMIC DNA]</scope>
    <source>
        <strain evidence="1">Urdbean</strain>
    </source>
</reference>